<dbReference type="AlphaFoldDB" id="A0A8H3G186"/>
<sequence length="448" mass="49572">MANPQRLEASLGSKRHSRNASYHRGIPHRNSSPETDVPVALYVYLTYRRLAPLARRMTKGPLDSDDPLAVEAPQTHGNIDAADIPIPTTSFSPERPFAQPAAAAAPPLPGKDFTYLLRPDIYHPLPQLHLPSQFRTPDRQPPATTPITTLLAHHNFRSAATAAALRLCTPPTPPPEELFSLLYTRLACLTLINHLPFAAEESKALQDINSPFYRDEITGKNLLSWELRLLAVRLQGMGYGDGRKDVGGYYDLAREARAEVKEAVDPEEKQRWKKRLEELGLYVANALVEMGDVGAAVRHLESLRPRTGKDKILEGRLALLYINMGNVGAARQCLSDTSASDLRPLLSMADGCYEDAVEEWKALPSSDLATQNLAICLFYTGKVDETLKLLDQLVEKGRSFHALTFNLATVYELCSETSGQRKEILAERVSKGIEEKGGGERGLVDFKL</sequence>
<dbReference type="PANTHER" id="PTHR21581:SF6">
    <property type="entry name" value="TRAFFICKING PROTEIN PARTICLE COMPLEX SUBUNIT 12"/>
    <property type="match status" value="1"/>
</dbReference>
<dbReference type="Proteomes" id="UP000664534">
    <property type="component" value="Unassembled WGS sequence"/>
</dbReference>
<keyword evidence="3" id="KW-1185">Reference proteome</keyword>
<dbReference type="Gene3D" id="1.25.40.10">
    <property type="entry name" value="Tetratricopeptide repeat domain"/>
    <property type="match status" value="1"/>
</dbReference>
<evidence type="ECO:0000313" key="2">
    <source>
        <dbReference type="EMBL" id="CAF9934729.1"/>
    </source>
</evidence>
<dbReference type="OrthoDB" id="428342at2759"/>
<dbReference type="GO" id="GO:0005794">
    <property type="term" value="C:Golgi apparatus"/>
    <property type="evidence" value="ECO:0007669"/>
    <property type="project" value="TreeGrafter"/>
</dbReference>
<comment type="caution">
    <text evidence="2">The sequence shown here is derived from an EMBL/GenBank/DDBJ whole genome shotgun (WGS) entry which is preliminary data.</text>
</comment>
<dbReference type="InterPro" id="IPR011990">
    <property type="entry name" value="TPR-like_helical_dom_sf"/>
</dbReference>
<protein>
    <recommendedName>
        <fullName evidence="4">Trafficking protein particle complex subunit 12</fullName>
    </recommendedName>
</protein>
<proteinExistence type="predicted"/>
<reference evidence="2" key="1">
    <citation type="submission" date="2021-03" db="EMBL/GenBank/DDBJ databases">
        <authorList>
            <person name="Tagirdzhanova G."/>
        </authorList>
    </citation>
    <scope>NUCLEOTIDE SEQUENCE</scope>
</reference>
<gene>
    <name evidence="2" type="ORF">IMSHALPRED_009822</name>
</gene>
<evidence type="ECO:0000313" key="3">
    <source>
        <dbReference type="Proteomes" id="UP000664534"/>
    </source>
</evidence>
<organism evidence="2 3">
    <name type="scientific">Imshaugia aleurites</name>
    <dbReference type="NCBI Taxonomy" id="172621"/>
    <lineage>
        <taxon>Eukaryota</taxon>
        <taxon>Fungi</taxon>
        <taxon>Dikarya</taxon>
        <taxon>Ascomycota</taxon>
        <taxon>Pezizomycotina</taxon>
        <taxon>Lecanoromycetes</taxon>
        <taxon>OSLEUM clade</taxon>
        <taxon>Lecanoromycetidae</taxon>
        <taxon>Lecanorales</taxon>
        <taxon>Lecanorineae</taxon>
        <taxon>Parmeliaceae</taxon>
        <taxon>Imshaugia</taxon>
    </lineage>
</organism>
<dbReference type="SUPFAM" id="SSF48452">
    <property type="entry name" value="TPR-like"/>
    <property type="match status" value="1"/>
</dbReference>
<dbReference type="PANTHER" id="PTHR21581">
    <property type="entry name" value="D-ALANYL-D-ALANINE CARBOXYPEPTIDASE"/>
    <property type="match status" value="1"/>
</dbReference>
<evidence type="ECO:0008006" key="4">
    <source>
        <dbReference type="Google" id="ProtNLM"/>
    </source>
</evidence>
<feature type="region of interest" description="Disordered" evidence="1">
    <location>
        <begin position="1"/>
        <end position="33"/>
    </location>
</feature>
<name>A0A8H3G186_9LECA</name>
<dbReference type="EMBL" id="CAJPDT010000078">
    <property type="protein sequence ID" value="CAF9934729.1"/>
    <property type="molecule type" value="Genomic_DNA"/>
</dbReference>
<accession>A0A8H3G186</accession>
<evidence type="ECO:0000256" key="1">
    <source>
        <dbReference type="SAM" id="MobiDB-lite"/>
    </source>
</evidence>
<dbReference type="GO" id="GO:0030008">
    <property type="term" value="C:TRAPP complex"/>
    <property type="evidence" value="ECO:0007669"/>
    <property type="project" value="TreeGrafter"/>
</dbReference>